<dbReference type="SUPFAM" id="SSF56349">
    <property type="entry name" value="DNA breaking-rejoining enzymes"/>
    <property type="match status" value="1"/>
</dbReference>
<dbReference type="Pfam" id="PF13356">
    <property type="entry name" value="Arm-DNA-bind_3"/>
    <property type="match status" value="1"/>
</dbReference>
<dbReference type="Gene3D" id="1.10.150.130">
    <property type="match status" value="1"/>
</dbReference>
<name>A0A840YHZ3_9PROT</name>
<dbReference type="Gene3D" id="3.30.160.390">
    <property type="entry name" value="Integrase, DNA-binding domain"/>
    <property type="match status" value="1"/>
</dbReference>
<keyword evidence="4" id="KW-0233">DNA recombination</keyword>
<dbReference type="InterPro" id="IPR010998">
    <property type="entry name" value="Integrase_recombinase_N"/>
</dbReference>
<dbReference type="InterPro" id="IPR011010">
    <property type="entry name" value="DNA_brk_join_enz"/>
</dbReference>
<keyword evidence="7" id="KW-1185">Reference proteome</keyword>
<keyword evidence="3" id="KW-0238">DNA-binding</keyword>
<organism evidence="6 7">
    <name type="scientific">Muricoccus pecuniae</name>
    <dbReference type="NCBI Taxonomy" id="693023"/>
    <lineage>
        <taxon>Bacteria</taxon>
        <taxon>Pseudomonadati</taxon>
        <taxon>Pseudomonadota</taxon>
        <taxon>Alphaproteobacteria</taxon>
        <taxon>Acetobacterales</taxon>
        <taxon>Roseomonadaceae</taxon>
        <taxon>Muricoccus</taxon>
    </lineage>
</organism>
<dbReference type="Gene3D" id="1.10.443.10">
    <property type="entry name" value="Intergrase catalytic core"/>
    <property type="match status" value="1"/>
</dbReference>
<dbReference type="GO" id="GO:0006310">
    <property type="term" value="P:DNA recombination"/>
    <property type="evidence" value="ECO:0007669"/>
    <property type="project" value="UniProtKB-KW"/>
</dbReference>
<evidence type="ECO:0000256" key="1">
    <source>
        <dbReference type="ARBA" id="ARBA00008857"/>
    </source>
</evidence>
<protein>
    <submittedName>
        <fullName evidence="6">Integrase</fullName>
    </submittedName>
</protein>
<reference evidence="6 7" key="1">
    <citation type="submission" date="2020-08" db="EMBL/GenBank/DDBJ databases">
        <title>Genomic Encyclopedia of Type Strains, Phase IV (KMG-IV): sequencing the most valuable type-strain genomes for metagenomic binning, comparative biology and taxonomic classification.</title>
        <authorList>
            <person name="Goeker M."/>
        </authorList>
    </citation>
    <scope>NUCLEOTIDE SEQUENCE [LARGE SCALE GENOMIC DNA]</scope>
    <source>
        <strain evidence="6 7">DSM 25622</strain>
    </source>
</reference>
<sequence length="423" mass="45848">MATPIRFTKPLLTRLTCPAGKAEVFFWDDALPGFGVRAYASGRRLWIAQYRDGAGRTRRATLGDLRTVELDEARTAARQLLSKVELGADPQAERRAARKAVRVSALVEAYLTDAEGRLRLGTFEGVKRHLRVHAKPLHHAAASQLGRAEIVRVVSAVAKGSGPVAANRFRAALSAMWTWGLTTGFLDGRENPVALVPKPAAETPRERVLTDAELALVWHATEGVHDYGRVVRLLLLTGARREEVGGLAWGEIEGGVWMLPRARSKNGLPHEVPLGPLAMAQLPEKREGRDLVFGTGEGGFSGWSKCKAAMDVRIAAARAKAFAAAHGRVPKPDEVPPMVWTLHDLRRTFATGVSEKGIEPHIVEAVLNHASGAARRGVAGTYNRAAYREPKRAALALWEAHVREVVGLPARVAGNVAPMQRAS</sequence>
<dbReference type="RefSeq" id="WP_184521206.1">
    <property type="nucleotide sequence ID" value="NZ_JACIJD010000029.1"/>
</dbReference>
<evidence type="ECO:0000259" key="5">
    <source>
        <dbReference type="PROSITE" id="PS51898"/>
    </source>
</evidence>
<evidence type="ECO:0000313" key="7">
    <source>
        <dbReference type="Proteomes" id="UP000580654"/>
    </source>
</evidence>
<dbReference type="PANTHER" id="PTHR30629:SF2">
    <property type="entry name" value="PROPHAGE INTEGRASE INTS-RELATED"/>
    <property type="match status" value="1"/>
</dbReference>
<evidence type="ECO:0000256" key="2">
    <source>
        <dbReference type="ARBA" id="ARBA00022908"/>
    </source>
</evidence>
<dbReference type="InterPro" id="IPR002104">
    <property type="entry name" value="Integrase_catalytic"/>
</dbReference>
<dbReference type="GO" id="GO:0015074">
    <property type="term" value="P:DNA integration"/>
    <property type="evidence" value="ECO:0007669"/>
    <property type="project" value="UniProtKB-KW"/>
</dbReference>
<feature type="domain" description="Tyr recombinase" evidence="5">
    <location>
        <begin position="204"/>
        <end position="395"/>
    </location>
</feature>
<proteinExistence type="inferred from homology"/>
<comment type="caution">
    <text evidence="6">The sequence shown here is derived from an EMBL/GenBank/DDBJ whole genome shotgun (WGS) entry which is preliminary data.</text>
</comment>
<dbReference type="Pfam" id="PF00589">
    <property type="entry name" value="Phage_integrase"/>
    <property type="match status" value="1"/>
</dbReference>
<evidence type="ECO:0000256" key="3">
    <source>
        <dbReference type="ARBA" id="ARBA00023125"/>
    </source>
</evidence>
<dbReference type="Proteomes" id="UP000580654">
    <property type="component" value="Unassembled WGS sequence"/>
</dbReference>
<dbReference type="InterPro" id="IPR013762">
    <property type="entry name" value="Integrase-like_cat_sf"/>
</dbReference>
<dbReference type="InterPro" id="IPR025166">
    <property type="entry name" value="Integrase_DNA_bind_dom"/>
</dbReference>
<evidence type="ECO:0000256" key="4">
    <source>
        <dbReference type="ARBA" id="ARBA00023172"/>
    </source>
</evidence>
<dbReference type="EMBL" id="JACIJD010000029">
    <property type="protein sequence ID" value="MBB5696107.1"/>
    <property type="molecule type" value="Genomic_DNA"/>
</dbReference>
<keyword evidence="2" id="KW-0229">DNA integration</keyword>
<dbReference type="PROSITE" id="PS51898">
    <property type="entry name" value="TYR_RECOMBINASE"/>
    <property type="match status" value="1"/>
</dbReference>
<dbReference type="GO" id="GO:0003677">
    <property type="term" value="F:DNA binding"/>
    <property type="evidence" value="ECO:0007669"/>
    <property type="project" value="UniProtKB-KW"/>
</dbReference>
<evidence type="ECO:0000313" key="6">
    <source>
        <dbReference type="EMBL" id="MBB5696107.1"/>
    </source>
</evidence>
<dbReference type="AlphaFoldDB" id="A0A840YHZ3"/>
<dbReference type="PANTHER" id="PTHR30629">
    <property type="entry name" value="PROPHAGE INTEGRASE"/>
    <property type="match status" value="1"/>
</dbReference>
<dbReference type="InterPro" id="IPR050808">
    <property type="entry name" value="Phage_Integrase"/>
</dbReference>
<gene>
    <name evidence="6" type="ORF">FHS87_004175</name>
</gene>
<accession>A0A840YHZ3</accession>
<dbReference type="InterPro" id="IPR038488">
    <property type="entry name" value="Integrase_DNA-bd_sf"/>
</dbReference>
<comment type="similarity">
    <text evidence="1">Belongs to the 'phage' integrase family.</text>
</comment>